<evidence type="ECO:0000256" key="1">
    <source>
        <dbReference type="SAM" id="MobiDB-lite"/>
    </source>
</evidence>
<feature type="transmembrane region" description="Helical" evidence="2">
    <location>
        <begin position="497"/>
        <end position="519"/>
    </location>
</feature>
<organism evidence="4 5">
    <name type="scientific">Nocardiopsis endophytica</name>
    <dbReference type="NCBI Taxonomy" id="3018445"/>
    <lineage>
        <taxon>Bacteria</taxon>
        <taxon>Bacillati</taxon>
        <taxon>Actinomycetota</taxon>
        <taxon>Actinomycetes</taxon>
        <taxon>Streptosporangiales</taxon>
        <taxon>Nocardiopsidaceae</taxon>
        <taxon>Nocardiopsis</taxon>
    </lineage>
</organism>
<feature type="signal peptide" evidence="3">
    <location>
        <begin position="1"/>
        <end position="27"/>
    </location>
</feature>
<dbReference type="EMBL" id="JAQFWQ010000059">
    <property type="protein sequence ID" value="MDA2812811.1"/>
    <property type="molecule type" value="Genomic_DNA"/>
</dbReference>
<proteinExistence type="predicted"/>
<name>A0ABT4U7V6_9ACTN</name>
<feature type="compositionally biased region" description="Gly residues" evidence="1">
    <location>
        <begin position="637"/>
        <end position="649"/>
    </location>
</feature>
<reference evidence="4 5" key="1">
    <citation type="submission" date="2023-01" db="EMBL/GenBank/DDBJ databases">
        <title>Draft genome sequence of Nocardiopsis sp. RSe5-2 isolated from halophytes.</title>
        <authorList>
            <person name="Duangmal K."/>
            <person name="Chantavorakit T."/>
        </authorList>
    </citation>
    <scope>NUCLEOTIDE SEQUENCE [LARGE SCALE GENOMIC DNA]</scope>
    <source>
        <strain evidence="4 5">RSe5-2</strain>
    </source>
</reference>
<feature type="region of interest" description="Disordered" evidence="1">
    <location>
        <begin position="709"/>
        <end position="728"/>
    </location>
</feature>
<feature type="chain" id="PRO_5045527663" description="TPM domain-containing protein" evidence="3">
    <location>
        <begin position="28"/>
        <end position="728"/>
    </location>
</feature>
<evidence type="ECO:0000313" key="4">
    <source>
        <dbReference type="EMBL" id="MDA2812811.1"/>
    </source>
</evidence>
<feature type="region of interest" description="Disordered" evidence="1">
    <location>
        <begin position="187"/>
        <end position="206"/>
    </location>
</feature>
<feature type="region of interest" description="Disordered" evidence="1">
    <location>
        <begin position="633"/>
        <end position="665"/>
    </location>
</feature>
<sequence length="728" mass="75795">MRDLPRRRTGPLRLLAAALLAVTAALAVPAAGASAAPAEPSSPAAYLAEQLAQEPAGEAVFVSDLLAGAYDTDALAEQVRAEFSRTETPFYVVVLPGTAGSSDSADLVAALRDRVGEEGLYLALSEGSVRATAATPGVRLPVDDARTVLLGDDELDYDTSPAQVSGRFVDALLDPEVGRKADEALEDFGDSGAEDGSSGSDERDSYDDSAFAEFLDDMRPDDETGLGNLGFLAATVAGSLVAAGATGHLRRNGLRTPLWRPGLACVAGAVLVLGAAVGYAAWNPEDPADAPESDASDAPGGGGGGSARADVTPEEALAEPPYVAATGRVDRVAAEMEDGRIPVDPLWSGARGDLDALRERADDAPVPVYMAGVLSVPSDESGGDPDVLVHALAETIGEDGLYVVTDLGSGSLEFATRGVDLPSEAQSELRDLAYPDTPEDLVVADRLEPVLEAAENAASDPQAGESIPYAVDALQYEEEYGDDTPESRPAAFVAEGFFPGLLVIGPIAGIMLYFAVAFLGGGTRWWGRLLAAAPGRRLRPMADRDVRRAVRALETSDADGPQVAEATRETDIALRVLRDERADELDLVGAVVLARRAVRRLDPDGADEAKRPVCMVNPLHGPSAGRGHTALVKRTGSGAGGGTGKSGGKAGKKAGKKSGRTSKGGKATLAMCRDCLDRDDAKRFPLRVRVGAGGARVSHLTLDRVWVRREYGAQPIPDEPLEGEARAR</sequence>
<evidence type="ECO:0000256" key="3">
    <source>
        <dbReference type="SAM" id="SignalP"/>
    </source>
</evidence>
<dbReference type="Proteomes" id="UP001527866">
    <property type="component" value="Unassembled WGS sequence"/>
</dbReference>
<feature type="region of interest" description="Disordered" evidence="1">
    <location>
        <begin position="285"/>
        <end position="321"/>
    </location>
</feature>
<keyword evidence="2" id="KW-1133">Transmembrane helix</keyword>
<comment type="caution">
    <text evidence="4">The sequence shown here is derived from an EMBL/GenBank/DDBJ whole genome shotgun (WGS) entry which is preliminary data.</text>
</comment>
<protein>
    <recommendedName>
        <fullName evidence="6">TPM domain-containing protein</fullName>
    </recommendedName>
</protein>
<keyword evidence="3" id="KW-0732">Signal</keyword>
<accession>A0ABT4U7V6</accession>
<gene>
    <name evidence="4" type="ORF">O4J56_19355</name>
</gene>
<evidence type="ECO:0000313" key="5">
    <source>
        <dbReference type="Proteomes" id="UP001527866"/>
    </source>
</evidence>
<evidence type="ECO:0000256" key="2">
    <source>
        <dbReference type="SAM" id="Phobius"/>
    </source>
</evidence>
<feature type="compositionally biased region" description="Basic residues" evidence="1">
    <location>
        <begin position="650"/>
        <end position="660"/>
    </location>
</feature>
<dbReference type="RefSeq" id="WP_270687498.1">
    <property type="nucleotide sequence ID" value="NZ_JAQFWQ010000059.1"/>
</dbReference>
<keyword evidence="2" id="KW-0812">Transmembrane</keyword>
<keyword evidence="2" id="KW-0472">Membrane</keyword>
<evidence type="ECO:0008006" key="6">
    <source>
        <dbReference type="Google" id="ProtNLM"/>
    </source>
</evidence>
<keyword evidence="5" id="KW-1185">Reference proteome</keyword>
<feature type="compositionally biased region" description="Acidic residues" evidence="1">
    <location>
        <begin position="286"/>
        <end position="295"/>
    </location>
</feature>